<keyword evidence="2" id="KW-1185">Reference proteome</keyword>
<protein>
    <recommendedName>
        <fullName evidence="3">Dimethyladenosine transferase</fullName>
    </recommendedName>
</protein>
<dbReference type="RefSeq" id="WP_011290772.1">
    <property type="nucleotide sequence ID" value="NZ_AOSG01000008.1"/>
</dbReference>
<dbReference type="InterPro" id="IPR019587">
    <property type="entry name" value="Polyketide_cyclase/dehydratase"/>
</dbReference>
<comment type="caution">
    <text evidence="1">The sequence shown here is derived from an EMBL/GenBank/DDBJ whole genome shotgun (WGS) entry which is preliminary data.</text>
</comment>
<dbReference type="Pfam" id="PF10604">
    <property type="entry name" value="Polyketide_cyc2"/>
    <property type="match status" value="1"/>
</dbReference>
<reference evidence="1 2" key="1">
    <citation type="journal article" date="2013" name="Genome Announc.">
        <title>Draft Genome Sequence of the Lignocellulose Decomposer Thermobifida fusca Strain TM51.</title>
        <authorList>
            <person name="Toth A."/>
            <person name="Barna T."/>
            <person name="Nagy I."/>
            <person name="Horvath B."/>
            <person name="Nagy I."/>
            <person name="Tancsics A."/>
            <person name="Kriszt B."/>
            <person name="Baka E."/>
            <person name="Fekete C."/>
            <person name="Kukolya J."/>
        </authorList>
    </citation>
    <scope>NUCLEOTIDE SEQUENCE [LARGE SCALE GENOMIC DNA]</scope>
    <source>
        <strain evidence="1 2">TM51</strain>
    </source>
</reference>
<evidence type="ECO:0008006" key="3">
    <source>
        <dbReference type="Google" id="ProtNLM"/>
    </source>
</evidence>
<dbReference type="EMBL" id="AOSG01000008">
    <property type="protein sequence ID" value="EOR72582.1"/>
    <property type="molecule type" value="Genomic_DNA"/>
</dbReference>
<name>A0A9P2TCR1_THEFU</name>
<evidence type="ECO:0000313" key="1">
    <source>
        <dbReference type="EMBL" id="EOR72582.1"/>
    </source>
</evidence>
<accession>A0A9P2TCR1</accession>
<gene>
    <name evidence="1" type="ORF">TM51_01960</name>
</gene>
<dbReference type="InterPro" id="IPR023393">
    <property type="entry name" value="START-like_dom_sf"/>
</dbReference>
<dbReference type="AlphaFoldDB" id="A0A9P2TCR1"/>
<dbReference type="SUPFAM" id="SSF55961">
    <property type="entry name" value="Bet v1-like"/>
    <property type="match status" value="1"/>
</dbReference>
<dbReference type="Proteomes" id="UP000014184">
    <property type="component" value="Unassembled WGS sequence"/>
</dbReference>
<evidence type="ECO:0000313" key="2">
    <source>
        <dbReference type="Proteomes" id="UP000014184"/>
    </source>
</evidence>
<dbReference type="CDD" id="cd07825">
    <property type="entry name" value="SRPBCC_7"/>
    <property type="match status" value="1"/>
</dbReference>
<dbReference type="Gene3D" id="3.30.530.20">
    <property type="match status" value="1"/>
</dbReference>
<sequence>MATQKVSRSITVNAPAERIFAILTNPRRHAEIDGSAMVSGCLHGPETLTAGSEFRMDMSMLGVPYRMTNRVVEYEKNRRIAWRHIGPHRWRWQLEPVDDHTTRVTETFDYSPAGPFAILYQLAGYPARNARAIEQTLLRLKALAEAE</sequence>
<proteinExistence type="predicted"/>
<organism evidence="1 2">
    <name type="scientific">Thermobifida fusca TM51</name>
    <dbReference type="NCBI Taxonomy" id="1169414"/>
    <lineage>
        <taxon>Bacteria</taxon>
        <taxon>Bacillati</taxon>
        <taxon>Actinomycetota</taxon>
        <taxon>Actinomycetes</taxon>
        <taxon>Streptosporangiales</taxon>
        <taxon>Nocardiopsidaceae</taxon>
        <taxon>Thermobifida</taxon>
    </lineage>
</organism>